<dbReference type="Gene3D" id="3.40.1260.10">
    <property type="entry name" value="DsrEFH-like"/>
    <property type="match status" value="1"/>
</dbReference>
<dbReference type="InterPro" id="IPR027396">
    <property type="entry name" value="DsrEFH-like"/>
</dbReference>
<comment type="caution">
    <text evidence="2">The sequence shown here is derived from an EMBL/GenBank/DDBJ whole genome shotgun (WGS) entry which is preliminary data.</text>
</comment>
<feature type="chain" id="PRO_5015620846" description="DsrE/DsrF-like family protein" evidence="1">
    <location>
        <begin position="20"/>
        <end position="138"/>
    </location>
</feature>
<name>A0A2S4AU01_STUST</name>
<evidence type="ECO:0000256" key="1">
    <source>
        <dbReference type="SAM" id="SignalP"/>
    </source>
</evidence>
<dbReference type="OrthoDB" id="7361822at2"/>
<gene>
    <name evidence="2" type="ORF">CXK91_02565</name>
</gene>
<dbReference type="SUPFAM" id="SSF75169">
    <property type="entry name" value="DsrEFH-like"/>
    <property type="match status" value="1"/>
</dbReference>
<sequence>MKKFLVAAALSSFASLALAESQAVTVILSDASNMTQGMAMVLANQMQAQGAQVDILLCDQGGDLALKDAGGEALKPNDVTPAQLLGAAMKKGATASVCALYLPNTGHAPEQLKDGVAVAKPDAMARAMLEPQRKVFSF</sequence>
<proteinExistence type="predicted"/>
<keyword evidence="1" id="KW-0732">Signal</keyword>
<feature type="signal peptide" evidence="1">
    <location>
        <begin position="1"/>
        <end position="19"/>
    </location>
</feature>
<accession>A0A2S4AU01</accession>
<dbReference type="Proteomes" id="UP000237068">
    <property type="component" value="Unassembled WGS sequence"/>
</dbReference>
<dbReference type="RefSeq" id="WP_103454815.1">
    <property type="nucleotide sequence ID" value="NZ_JAMOHQ010000001.1"/>
</dbReference>
<protein>
    <recommendedName>
        <fullName evidence="4">DsrE/DsrF-like family protein</fullName>
    </recommendedName>
</protein>
<reference evidence="2 3" key="1">
    <citation type="submission" date="2018-01" db="EMBL/GenBank/DDBJ databases">
        <title>Denitrification phenotypes of diverse strains of Pseudomonas stutzeri.</title>
        <authorList>
            <person name="Milligan D.A."/>
            <person name="Bergaust L."/>
            <person name="Bakken L.R."/>
            <person name="Frostegard A."/>
        </authorList>
    </citation>
    <scope>NUCLEOTIDE SEQUENCE [LARGE SCALE GENOMIC DNA]</scope>
    <source>
        <strain evidence="2 3">24a13</strain>
    </source>
</reference>
<evidence type="ECO:0000313" key="2">
    <source>
        <dbReference type="EMBL" id="POH84859.1"/>
    </source>
</evidence>
<dbReference type="EMBL" id="PPXG01000001">
    <property type="protein sequence ID" value="POH84859.1"/>
    <property type="molecule type" value="Genomic_DNA"/>
</dbReference>
<organism evidence="2 3">
    <name type="scientific">Stutzerimonas stutzeri</name>
    <name type="common">Pseudomonas stutzeri</name>
    <dbReference type="NCBI Taxonomy" id="316"/>
    <lineage>
        <taxon>Bacteria</taxon>
        <taxon>Pseudomonadati</taxon>
        <taxon>Pseudomonadota</taxon>
        <taxon>Gammaproteobacteria</taxon>
        <taxon>Pseudomonadales</taxon>
        <taxon>Pseudomonadaceae</taxon>
        <taxon>Stutzerimonas</taxon>
    </lineage>
</organism>
<evidence type="ECO:0008006" key="4">
    <source>
        <dbReference type="Google" id="ProtNLM"/>
    </source>
</evidence>
<evidence type="ECO:0000313" key="3">
    <source>
        <dbReference type="Proteomes" id="UP000237068"/>
    </source>
</evidence>
<dbReference type="AlphaFoldDB" id="A0A2S4AU01"/>